<evidence type="ECO:0000256" key="10">
    <source>
        <dbReference type="ARBA" id="ARBA00023027"/>
    </source>
</evidence>
<keyword evidence="3 12" id="KW-1003">Cell membrane</keyword>
<keyword evidence="8 12" id="KW-0408">Iron</keyword>
<dbReference type="HAMAP" id="MF_01356">
    <property type="entry name" value="NDH1_NuoB"/>
    <property type="match status" value="1"/>
</dbReference>
<dbReference type="EMBL" id="JAPFPW010000012">
    <property type="protein sequence ID" value="MCW7754558.1"/>
    <property type="molecule type" value="Genomic_DNA"/>
</dbReference>
<keyword evidence="10 12" id="KW-0520">NAD</keyword>
<dbReference type="GO" id="GO:0050136">
    <property type="term" value="F:NADH dehydrogenase (quinone) (non-electrogenic) activity"/>
    <property type="evidence" value="ECO:0007669"/>
    <property type="project" value="UniProtKB-EC"/>
</dbReference>
<dbReference type="EC" id="7.1.1.-" evidence="12"/>
<comment type="catalytic activity">
    <reaction evidence="12">
        <text>a quinone + NADH + 5 H(+)(in) = a quinol + NAD(+) + 4 H(+)(out)</text>
        <dbReference type="Rhea" id="RHEA:57888"/>
        <dbReference type="ChEBI" id="CHEBI:15378"/>
        <dbReference type="ChEBI" id="CHEBI:24646"/>
        <dbReference type="ChEBI" id="CHEBI:57540"/>
        <dbReference type="ChEBI" id="CHEBI:57945"/>
        <dbReference type="ChEBI" id="CHEBI:132124"/>
    </reaction>
</comment>
<evidence type="ECO:0000259" key="14">
    <source>
        <dbReference type="Pfam" id="PF01058"/>
    </source>
</evidence>
<evidence type="ECO:0000256" key="11">
    <source>
        <dbReference type="ARBA" id="ARBA00023136"/>
    </source>
</evidence>
<dbReference type="Proteomes" id="UP001209681">
    <property type="component" value="Unassembled WGS sequence"/>
</dbReference>
<organism evidence="15 16">
    <name type="scientific">Desulfobotulus pelophilus</name>
    <dbReference type="NCBI Taxonomy" id="2823377"/>
    <lineage>
        <taxon>Bacteria</taxon>
        <taxon>Pseudomonadati</taxon>
        <taxon>Thermodesulfobacteriota</taxon>
        <taxon>Desulfobacteria</taxon>
        <taxon>Desulfobacterales</taxon>
        <taxon>Desulfobacteraceae</taxon>
        <taxon>Desulfobotulus</taxon>
    </lineage>
</organism>
<feature type="binding site" evidence="12">
    <location>
        <position position="34"/>
    </location>
    <ligand>
        <name>[4Fe-4S] cluster</name>
        <dbReference type="ChEBI" id="CHEBI:49883"/>
    </ligand>
</feature>
<evidence type="ECO:0000256" key="3">
    <source>
        <dbReference type="ARBA" id="ARBA00022475"/>
    </source>
</evidence>
<evidence type="ECO:0000256" key="5">
    <source>
        <dbReference type="ARBA" id="ARBA00022719"/>
    </source>
</evidence>
<feature type="binding site" evidence="12">
    <location>
        <position position="35"/>
    </location>
    <ligand>
        <name>[4Fe-4S] cluster</name>
        <dbReference type="ChEBI" id="CHEBI:49883"/>
    </ligand>
</feature>
<reference evidence="15 16" key="1">
    <citation type="submission" date="2022-11" db="EMBL/GenBank/DDBJ databases">
        <title>Desulfobotulus tamanensis H1 sp. nov. - anaerobic, alkaliphilic, sulphate reducing bacterium isolated from terrestrial mud volcano.</title>
        <authorList>
            <person name="Frolova A."/>
            <person name="Merkel A.Y."/>
            <person name="Slobodkin A.I."/>
        </authorList>
    </citation>
    <scope>NUCLEOTIDE SEQUENCE [LARGE SCALE GENOMIC DNA]</scope>
    <source>
        <strain evidence="15 16">H1</strain>
    </source>
</reference>
<proteinExistence type="inferred from homology"/>
<gene>
    <name evidence="12 15" type="primary">nuoB</name>
    <name evidence="15" type="ORF">OOT00_11235</name>
</gene>
<evidence type="ECO:0000256" key="8">
    <source>
        <dbReference type="ARBA" id="ARBA00023004"/>
    </source>
</evidence>
<keyword evidence="4 12" id="KW-0004">4Fe-4S</keyword>
<feature type="binding site" evidence="12">
    <location>
        <position position="100"/>
    </location>
    <ligand>
        <name>[4Fe-4S] cluster</name>
        <dbReference type="ChEBI" id="CHEBI:49883"/>
    </ligand>
</feature>
<evidence type="ECO:0000313" key="16">
    <source>
        <dbReference type="Proteomes" id="UP001209681"/>
    </source>
</evidence>
<dbReference type="PANTHER" id="PTHR11995:SF33">
    <property type="entry name" value="NADH-QUINONE OXIDOREDUCTASE SUBUNIT B 2"/>
    <property type="match status" value="1"/>
</dbReference>
<comment type="similarity">
    <text evidence="1 12 13">Belongs to the complex I 20 kDa subunit family.</text>
</comment>
<evidence type="ECO:0000256" key="2">
    <source>
        <dbReference type="ARBA" id="ARBA00022448"/>
    </source>
</evidence>
<comment type="caution">
    <text evidence="15">The sequence shown here is derived from an EMBL/GenBank/DDBJ whole genome shotgun (WGS) entry which is preliminary data.</text>
</comment>
<dbReference type="InterPro" id="IPR006138">
    <property type="entry name" value="NADH_UQ_OxRdtase_20Kd_su"/>
</dbReference>
<dbReference type="NCBIfam" id="NF005012">
    <property type="entry name" value="PRK06411.1"/>
    <property type="match status" value="1"/>
</dbReference>
<keyword evidence="5 12" id="KW-0874">Quinone</keyword>
<keyword evidence="6 12" id="KW-0479">Metal-binding</keyword>
<evidence type="ECO:0000256" key="6">
    <source>
        <dbReference type="ARBA" id="ARBA00022723"/>
    </source>
</evidence>
<dbReference type="PANTHER" id="PTHR11995">
    <property type="entry name" value="NADH DEHYDROGENASE"/>
    <property type="match status" value="1"/>
</dbReference>
<name>A0ABT3NAR4_9BACT</name>
<evidence type="ECO:0000256" key="13">
    <source>
        <dbReference type="RuleBase" id="RU004464"/>
    </source>
</evidence>
<dbReference type="PROSITE" id="PS01150">
    <property type="entry name" value="COMPLEX1_20K"/>
    <property type="match status" value="1"/>
</dbReference>
<evidence type="ECO:0000256" key="9">
    <source>
        <dbReference type="ARBA" id="ARBA00023014"/>
    </source>
</evidence>
<evidence type="ECO:0000256" key="7">
    <source>
        <dbReference type="ARBA" id="ARBA00022967"/>
    </source>
</evidence>
<feature type="domain" description="NADH:ubiquinone oxidoreductase-like 20kDa subunit" evidence="14">
    <location>
        <begin position="34"/>
        <end position="146"/>
    </location>
</feature>
<feature type="binding site" evidence="12">
    <location>
        <position position="132"/>
    </location>
    <ligand>
        <name>[4Fe-4S] cluster</name>
        <dbReference type="ChEBI" id="CHEBI:49883"/>
    </ligand>
</feature>
<keyword evidence="2 12" id="KW-0813">Transport</keyword>
<protein>
    <recommendedName>
        <fullName evidence="12">NADH-quinone oxidoreductase subunit B</fullName>
        <ecNumber evidence="12">7.1.1.-</ecNumber>
    </recommendedName>
    <alternativeName>
        <fullName evidence="12">NADH dehydrogenase I subunit B</fullName>
    </alternativeName>
    <alternativeName>
        <fullName evidence="12">NDH-1 subunit B</fullName>
    </alternativeName>
</protein>
<accession>A0ABT3NAR4</accession>
<evidence type="ECO:0000256" key="4">
    <source>
        <dbReference type="ARBA" id="ARBA00022485"/>
    </source>
</evidence>
<sequence length="169" mass="18489">MTAPGPLMRLELADHIVRLCQANSLWPMTFGLACCAIEMMAVGMARFDISRYGAEVFRPSPRQSDLMIVAGTVNKKMAEAVVTLYEQMAYPKWVIAMGNCAISGGPFAVEGNYTVVEGVDKLIPVDVYVPGCPPRPEGLIEGILKLQEKISGSRHPFPQNRHPKKGKIS</sequence>
<dbReference type="Pfam" id="PF01058">
    <property type="entry name" value="Oxidored_q6"/>
    <property type="match status" value="1"/>
</dbReference>
<keyword evidence="7 12" id="KW-1278">Translocase</keyword>
<comment type="subunit">
    <text evidence="12">NDH-1 is composed of 14 different subunits. Subunits NuoB, C, D, E, F, and G constitute the peripheral sector of the complex.</text>
</comment>
<comment type="cofactor">
    <cofactor evidence="12">
        <name>[4Fe-4S] cluster</name>
        <dbReference type="ChEBI" id="CHEBI:49883"/>
    </cofactor>
    <text evidence="12">Binds 1 [4Fe-4S] cluster.</text>
</comment>
<keyword evidence="12" id="KW-0830">Ubiquinone</keyword>
<evidence type="ECO:0000256" key="12">
    <source>
        <dbReference type="HAMAP-Rule" id="MF_01356"/>
    </source>
</evidence>
<keyword evidence="16" id="KW-1185">Reference proteome</keyword>
<keyword evidence="11 12" id="KW-0472">Membrane</keyword>
<keyword evidence="15" id="KW-0560">Oxidoreductase</keyword>
<evidence type="ECO:0000313" key="15">
    <source>
        <dbReference type="EMBL" id="MCW7754558.1"/>
    </source>
</evidence>
<comment type="function">
    <text evidence="12">NDH-1 shuttles electrons from NADH, via FMN and iron-sulfur (Fe-S) centers, to quinones in the respiratory chain. The immediate electron acceptor for the enzyme in this species is believed to be ubiquinone. Couples the redox reaction to proton translocation (for every two electrons transferred, four hydrogen ions are translocated across the cytoplasmic membrane), and thus conserves the redox energy in a proton gradient.</text>
</comment>
<dbReference type="NCBIfam" id="TIGR01957">
    <property type="entry name" value="nuoB_fam"/>
    <property type="match status" value="1"/>
</dbReference>
<evidence type="ECO:0000256" key="1">
    <source>
        <dbReference type="ARBA" id="ARBA00009173"/>
    </source>
</evidence>
<keyword evidence="9 12" id="KW-0411">Iron-sulfur</keyword>
<dbReference type="SUPFAM" id="SSF56770">
    <property type="entry name" value="HydA/Nqo6-like"/>
    <property type="match status" value="1"/>
</dbReference>
<dbReference type="InterPro" id="IPR006137">
    <property type="entry name" value="NADH_UbQ_OxRdtase-like_20kDa"/>
</dbReference>
<comment type="subcellular location">
    <subcellularLocation>
        <location evidence="12">Cell membrane</location>
        <topology evidence="12">Peripheral membrane protein</topology>
        <orientation evidence="12">Cytoplasmic side</orientation>
    </subcellularLocation>
</comment>
<dbReference type="Gene3D" id="3.40.50.12280">
    <property type="match status" value="1"/>
</dbReference>